<name>A0A151NHF4_ALLMI</name>
<comment type="similarity">
    <text evidence="1">Belongs to the heme oxygenase family.</text>
</comment>
<dbReference type="PANTHER" id="PTHR10720">
    <property type="entry name" value="HEME OXYGENASE"/>
    <property type="match status" value="1"/>
</dbReference>
<dbReference type="InterPro" id="IPR016084">
    <property type="entry name" value="Haem_Oase-like_multi-hlx"/>
</dbReference>
<dbReference type="GO" id="GO:0042167">
    <property type="term" value="P:heme catabolic process"/>
    <property type="evidence" value="ECO:0007669"/>
    <property type="project" value="TreeGrafter"/>
</dbReference>
<evidence type="ECO:0000256" key="1">
    <source>
        <dbReference type="ARBA" id="ARBA00006134"/>
    </source>
</evidence>
<reference evidence="9 10" key="1">
    <citation type="journal article" date="2012" name="Genome Biol.">
        <title>Sequencing three crocodilian genomes to illuminate the evolution of archosaurs and amniotes.</title>
        <authorList>
            <person name="St John J.A."/>
            <person name="Braun E.L."/>
            <person name="Isberg S.R."/>
            <person name="Miles L.G."/>
            <person name="Chong A.Y."/>
            <person name="Gongora J."/>
            <person name="Dalzell P."/>
            <person name="Moran C."/>
            <person name="Bed'hom B."/>
            <person name="Abzhanov A."/>
            <person name="Burgess S.C."/>
            <person name="Cooksey A.M."/>
            <person name="Castoe T.A."/>
            <person name="Crawford N.G."/>
            <person name="Densmore L.D."/>
            <person name="Drew J.C."/>
            <person name="Edwards S.V."/>
            <person name="Faircloth B.C."/>
            <person name="Fujita M.K."/>
            <person name="Greenwold M.J."/>
            <person name="Hoffmann F.G."/>
            <person name="Howard J.M."/>
            <person name="Iguchi T."/>
            <person name="Janes D.E."/>
            <person name="Khan S.Y."/>
            <person name="Kohno S."/>
            <person name="de Koning A.J."/>
            <person name="Lance S.L."/>
            <person name="McCarthy F.M."/>
            <person name="McCormack J.E."/>
            <person name="Merchant M.E."/>
            <person name="Peterson D.G."/>
            <person name="Pollock D.D."/>
            <person name="Pourmand N."/>
            <person name="Raney B.J."/>
            <person name="Roessler K.A."/>
            <person name="Sanford J.R."/>
            <person name="Sawyer R.H."/>
            <person name="Schmidt C.J."/>
            <person name="Triplett E.W."/>
            <person name="Tuberville T.D."/>
            <person name="Venegas-Anaya M."/>
            <person name="Howard J.T."/>
            <person name="Jarvis E.D."/>
            <person name="Guillette L.J.Jr."/>
            <person name="Glenn T.C."/>
            <person name="Green R.E."/>
            <person name="Ray D.A."/>
        </authorList>
    </citation>
    <scope>NUCLEOTIDE SEQUENCE [LARGE SCALE GENOMIC DNA]</scope>
    <source>
        <strain evidence="9">KSC_2009_1</strain>
    </source>
</reference>
<dbReference type="EMBL" id="AKHW03003035">
    <property type="protein sequence ID" value="KYO35935.1"/>
    <property type="molecule type" value="Genomic_DNA"/>
</dbReference>
<dbReference type="FunFam" id="1.20.910.10:FF:000001">
    <property type="entry name" value="Heme oxygenase 1"/>
    <property type="match status" value="1"/>
</dbReference>
<dbReference type="InterPro" id="IPR018207">
    <property type="entry name" value="Haem_oxygenase_CS"/>
</dbReference>
<evidence type="ECO:0000256" key="4">
    <source>
        <dbReference type="ARBA" id="ARBA00022723"/>
    </source>
</evidence>
<dbReference type="EC" id="1.14.14.18" evidence="2"/>
<dbReference type="GO" id="GO:0020037">
    <property type="term" value="F:heme binding"/>
    <property type="evidence" value="ECO:0007669"/>
    <property type="project" value="TreeGrafter"/>
</dbReference>
<feature type="transmembrane region" description="Helical" evidence="8">
    <location>
        <begin position="341"/>
        <end position="359"/>
    </location>
</feature>
<evidence type="ECO:0000256" key="8">
    <source>
        <dbReference type="SAM" id="Phobius"/>
    </source>
</evidence>
<dbReference type="GO" id="GO:0006788">
    <property type="term" value="P:heme oxidation"/>
    <property type="evidence" value="ECO:0007669"/>
    <property type="project" value="InterPro"/>
</dbReference>
<evidence type="ECO:0000313" key="10">
    <source>
        <dbReference type="Proteomes" id="UP000050525"/>
    </source>
</evidence>
<evidence type="ECO:0000256" key="5">
    <source>
        <dbReference type="ARBA" id="ARBA00022737"/>
    </source>
</evidence>
<dbReference type="PROSITE" id="PS00593">
    <property type="entry name" value="HEME_OXYGENASE"/>
    <property type="match status" value="1"/>
</dbReference>
<dbReference type="AlphaFoldDB" id="A0A151NHF4"/>
<keyword evidence="8" id="KW-0812">Transmembrane</keyword>
<keyword evidence="5" id="KW-0677">Repeat</keyword>
<evidence type="ECO:0000256" key="7">
    <source>
        <dbReference type="ARBA" id="ARBA00023004"/>
    </source>
</evidence>
<dbReference type="PANTHER" id="PTHR10720:SF2">
    <property type="entry name" value="HEME OXYGENASE 2"/>
    <property type="match status" value="1"/>
</dbReference>
<dbReference type="GO" id="GO:0046872">
    <property type="term" value="F:metal ion binding"/>
    <property type="evidence" value="ECO:0007669"/>
    <property type="project" value="UniProtKB-KW"/>
</dbReference>
<dbReference type="CDD" id="cd19165">
    <property type="entry name" value="HemeO"/>
    <property type="match status" value="1"/>
</dbReference>
<sequence length="408" mass="46205">MRLISTAASDRSCQISNIPVHYYWQGLLEQWVSRGQRWTDWGCAAMLSDVMEASEGADEAEGLHYKEMEEENDVSPTDLSELLKEGTKESHDRAENTQFVKDFLKGRIKKELFKLATVALYFTYSALEEEMDHNKDHPAFAPLYFPLELHRKKELAKDLKFFYGEDWKEKIQCSEAAKCYVDRIHQVGQNEPELLVAHAYTRYMGDLSGGQVLKKVAQRALKLPSSGEGIQFYVFENISNAQQFKQFYRARMNALDLDKKTKEKIVEEANAAFKFNMQVFDELDKIGALLTEEAQDGGLPVHDGKGDLHKCPYYATKLGKGDASCLYHIAMAVLKQPTMQFILAACIAMAAGVAAWFFLDWMQAVVKLTGALLQADSKILPAHWPKQNKPPVQQCSISQPFPSHSILT</sequence>
<keyword evidence="10" id="KW-1185">Reference proteome</keyword>
<protein>
    <recommendedName>
        <fullName evidence="2">heme oxygenase (biliverdin-producing)</fullName>
        <ecNumber evidence="2">1.14.14.18</ecNumber>
    </recommendedName>
</protein>
<keyword evidence="8" id="KW-0472">Membrane</keyword>
<dbReference type="eggNOG" id="KOG4480">
    <property type="taxonomic scope" value="Eukaryota"/>
</dbReference>
<keyword evidence="6" id="KW-0560">Oxidoreductase</keyword>
<accession>A0A151NHF4</accession>
<dbReference type="Pfam" id="PF01126">
    <property type="entry name" value="Heme_oxygenase"/>
    <property type="match status" value="1"/>
</dbReference>
<dbReference type="PRINTS" id="PR00088">
    <property type="entry name" value="HAEMOXYGNASE"/>
</dbReference>
<evidence type="ECO:0000313" key="9">
    <source>
        <dbReference type="EMBL" id="KYO35935.1"/>
    </source>
</evidence>
<dbReference type="GO" id="GO:0004392">
    <property type="term" value="F:heme oxygenase (decyclizing) activity"/>
    <property type="evidence" value="ECO:0007669"/>
    <property type="project" value="UniProtKB-EC"/>
</dbReference>
<dbReference type="SUPFAM" id="SSF48613">
    <property type="entry name" value="Heme oxygenase-like"/>
    <property type="match status" value="1"/>
</dbReference>
<dbReference type="Proteomes" id="UP000050525">
    <property type="component" value="Unassembled WGS sequence"/>
</dbReference>
<keyword evidence="4" id="KW-0479">Metal-binding</keyword>
<dbReference type="GO" id="GO:0006979">
    <property type="term" value="P:response to oxidative stress"/>
    <property type="evidence" value="ECO:0007669"/>
    <property type="project" value="TreeGrafter"/>
</dbReference>
<dbReference type="InterPro" id="IPR002051">
    <property type="entry name" value="Haem_Oase"/>
</dbReference>
<dbReference type="Gene3D" id="1.20.910.10">
    <property type="entry name" value="Heme oxygenase-like"/>
    <property type="match status" value="1"/>
</dbReference>
<proteinExistence type="inferred from homology"/>
<evidence type="ECO:0000256" key="2">
    <source>
        <dbReference type="ARBA" id="ARBA00012360"/>
    </source>
</evidence>
<dbReference type="STRING" id="8496.A0A151NHF4"/>
<dbReference type="InterPro" id="IPR016053">
    <property type="entry name" value="Haem_Oase-like"/>
</dbReference>
<gene>
    <name evidence="9" type="primary">HMOX2</name>
    <name evidence="9" type="ORF">Y1Q_0009282</name>
</gene>
<evidence type="ECO:0000256" key="3">
    <source>
        <dbReference type="ARBA" id="ARBA00022617"/>
    </source>
</evidence>
<keyword evidence="3" id="KW-0349">Heme</keyword>
<organism evidence="9 10">
    <name type="scientific">Alligator mississippiensis</name>
    <name type="common">American alligator</name>
    <dbReference type="NCBI Taxonomy" id="8496"/>
    <lineage>
        <taxon>Eukaryota</taxon>
        <taxon>Metazoa</taxon>
        <taxon>Chordata</taxon>
        <taxon>Craniata</taxon>
        <taxon>Vertebrata</taxon>
        <taxon>Euteleostomi</taxon>
        <taxon>Archelosauria</taxon>
        <taxon>Archosauria</taxon>
        <taxon>Crocodylia</taxon>
        <taxon>Alligatoridae</taxon>
        <taxon>Alligatorinae</taxon>
        <taxon>Alligator</taxon>
    </lineage>
</organism>
<keyword evidence="7" id="KW-0408">Iron</keyword>
<keyword evidence="8" id="KW-1133">Transmembrane helix</keyword>
<evidence type="ECO:0000256" key="6">
    <source>
        <dbReference type="ARBA" id="ARBA00023002"/>
    </source>
</evidence>
<comment type="caution">
    <text evidence="9">The sequence shown here is derived from an EMBL/GenBank/DDBJ whole genome shotgun (WGS) entry which is preliminary data.</text>
</comment>